<dbReference type="EnsemblMetazoa" id="AALFPA23_014302.R20792">
    <property type="protein sequence ID" value="AALFPA23_014302.P20792"/>
    <property type="gene ID" value="AALFPA23_014302"/>
</dbReference>
<name>A0ABM1Z262_AEDAL</name>
<dbReference type="GeneID" id="134288886"/>
<reference evidence="1" key="2">
    <citation type="submission" date="2025-05" db="UniProtKB">
        <authorList>
            <consortium name="EnsemblMetazoa"/>
        </authorList>
    </citation>
    <scope>IDENTIFICATION</scope>
    <source>
        <strain evidence="1">Foshan</strain>
    </source>
</reference>
<keyword evidence="2" id="KW-1185">Reference proteome</keyword>
<protein>
    <recommendedName>
        <fullName evidence="3">Reverse transcriptase domain-containing protein</fullName>
    </recommendedName>
</protein>
<accession>A0ABM1Z262</accession>
<dbReference type="PANTHER" id="PTHR47027">
    <property type="entry name" value="REVERSE TRANSCRIPTASE DOMAIN-CONTAINING PROTEIN"/>
    <property type="match status" value="1"/>
</dbReference>
<proteinExistence type="predicted"/>
<reference evidence="2" key="1">
    <citation type="journal article" date="2015" name="Proc. Natl. Acad. Sci. U.S.A.">
        <title>Genome sequence of the Asian Tiger mosquito, Aedes albopictus, reveals insights into its biology, genetics, and evolution.</title>
        <authorList>
            <person name="Chen X.G."/>
            <person name="Jiang X."/>
            <person name="Gu J."/>
            <person name="Xu M."/>
            <person name="Wu Y."/>
            <person name="Deng Y."/>
            <person name="Zhang C."/>
            <person name="Bonizzoni M."/>
            <person name="Dermauw W."/>
            <person name="Vontas J."/>
            <person name="Armbruster P."/>
            <person name="Huang X."/>
            <person name="Yang Y."/>
            <person name="Zhang H."/>
            <person name="He W."/>
            <person name="Peng H."/>
            <person name="Liu Y."/>
            <person name="Wu K."/>
            <person name="Chen J."/>
            <person name="Lirakis M."/>
            <person name="Topalis P."/>
            <person name="Van Leeuwen T."/>
            <person name="Hall A.B."/>
            <person name="Jiang X."/>
            <person name="Thorpe C."/>
            <person name="Mueller R.L."/>
            <person name="Sun C."/>
            <person name="Waterhouse R.M."/>
            <person name="Yan G."/>
            <person name="Tu Z.J."/>
            <person name="Fang X."/>
            <person name="James A.A."/>
        </authorList>
    </citation>
    <scope>NUCLEOTIDE SEQUENCE [LARGE SCALE GENOMIC DNA]</scope>
    <source>
        <strain evidence="2">Foshan</strain>
    </source>
</reference>
<evidence type="ECO:0008006" key="3">
    <source>
        <dbReference type="Google" id="ProtNLM"/>
    </source>
</evidence>
<evidence type="ECO:0000313" key="2">
    <source>
        <dbReference type="Proteomes" id="UP000069940"/>
    </source>
</evidence>
<dbReference type="Proteomes" id="UP000069940">
    <property type="component" value="Unassembled WGS sequence"/>
</dbReference>
<dbReference type="PANTHER" id="PTHR47027:SF20">
    <property type="entry name" value="REVERSE TRANSCRIPTASE-LIKE PROTEIN WITH RNA-DIRECTED DNA POLYMERASE DOMAIN"/>
    <property type="match status" value="1"/>
</dbReference>
<dbReference type="RefSeq" id="XP_062710796.1">
    <property type="nucleotide sequence ID" value="XM_062854812.1"/>
</dbReference>
<organism evidence="1 2">
    <name type="scientific">Aedes albopictus</name>
    <name type="common">Asian tiger mosquito</name>
    <name type="synonym">Stegomyia albopicta</name>
    <dbReference type="NCBI Taxonomy" id="7160"/>
    <lineage>
        <taxon>Eukaryota</taxon>
        <taxon>Metazoa</taxon>
        <taxon>Ecdysozoa</taxon>
        <taxon>Arthropoda</taxon>
        <taxon>Hexapoda</taxon>
        <taxon>Insecta</taxon>
        <taxon>Pterygota</taxon>
        <taxon>Neoptera</taxon>
        <taxon>Endopterygota</taxon>
        <taxon>Diptera</taxon>
        <taxon>Nematocera</taxon>
        <taxon>Culicoidea</taxon>
        <taxon>Culicidae</taxon>
        <taxon>Culicinae</taxon>
        <taxon>Aedini</taxon>
        <taxon>Aedes</taxon>
        <taxon>Stegomyia</taxon>
    </lineage>
</organism>
<sequence>MAETYIRLKSAARRIGLVINVSKTKYMMAKGSREESPRPPPRIHIDGDEIEAVEEFVYLGSLVTDDNDTSREIQRRIVAGNRVFERKVLRTIYGGVQMEDGTWRRRMNHELHQLLREPTIVHTAKIGRLRWAGHVIRMSDSNPTKMVLESHPTGTRRRGAQRARWVDQVEDDLRTLRRVRNWRQTAMDRVEWRRLLCTAEATPALA</sequence>
<evidence type="ECO:0000313" key="1">
    <source>
        <dbReference type="EnsemblMetazoa" id="AALFPA23_014302.P20792"/>
    </source>
</evidence>